<reference evidence="2 3" key="1">
    <citation type="submission" date="2017-03" db="EMBL/GenBank/DDBJ databases">
        <title>Genome sequence of Sphingomonas mucosissima DSM 17494.</title>
        <authorList>
            <person name="Poehlein A."/>
            <person name="Wuebbeler J.H."/>
            <person name="Steinbuechel A."/>
            <person name="Daniel R."/>
        </authorList>
    </citation>
    <scope>NUCLEOTIDE SEQUENCE [LARGE SCALE GENOMIC DNA]</scope>
    <source>
        <strain evidence="2 3">DSM 17494</strain>
    </source>
</reference>
<proteinExistence type="predicted"/>
<keyword evidence="1" id="KW-0732">Signal</keyword>
<keyword evidence="3" id="KW-1185">Reference proteome</keyword>
<accession>A0A245ZGR0</accession>
<dbReference type="EMBL" id="NBBJ01000004">
    <property type="protein sequence ID" value="OWK28929.1"/>
    <property type="molecule type" value="Genomic_DNA"/>
</dbReference>
<gene>
    <name evidence="2" type="ORF">SPMU_24540</name>
</gene>
<dbReference type="AlphaFoldDB" id="A0A245ZGR0"/>
<dbReference type="RefSeq" id="WP_169715718.1">
    <property type="nucleotide sequence ID" value="NZ_NBBJ01000004.1"/>
</dbReference>
<protein>
    <submittedName>
        <fullName evidence="2">Uncharacterized protein</fullName>
    </submittedName>
</protein>
<evidence type="ECO:0000313" key="2">
    <source>
        <dbReference type="EMBL" id="OWK28929.1"/>
    </source>
</evidence>
<dbReference type="Pfam" id="PF16266">
    <property type="entry name" value="DUF4919"/>
    <property type="match status" value="1"/>
</dbReference>
<organism evidence="2 3">
    <name type="scientific">Sphingomonas mucosissima</name>
    <dbReference type="NCBI Taxonomy" id="370959"/>
    <lineage>
        <taxon>Bacteria</taxon>
        <taxon>Pseudomonadati</taxon>
        <taxon>Pseudomonadota</taxon>
        <taxon>Alphaproteobacteria</taxon>
        <taxon>Sphingomonadales</taxon>
        <taxon>Sphingomonadaceae</taxon>
        <taxon>Sphingomonas</taxon>
    </lineage>
</organism>
<feature type="chain" id="PRO_5013326511" evidence="1">
    <location>
        <begin position="20"/>
        <end position="99"/>
    </location>
</feature>
<name>A0A245ZGR0_9SPHN</name>
<evidence type="ECO:0000256" key="1">
    <source>
        <dbReference type="SAM" id="SignalP"/>
    </source>
</evidence>
<sequence length="99" mass="10906">MRLALLLTALIATPGSAQAPPVSKHIQKIMAKADGAAPETAFKVASVRDEYQIIAALGFTPQSQSLVIQKRPYDVLTVTNDRGETRQLWLDISRFYATY</sequence>
<evidence type="ECO:0000313" key="3">
    <source>
        <dbReference type="Proteomes" id="UP000197783"/>
    </source>
</evidence>
<comment type="caution">
    <text evidence="2">The sequence shown here is derived from an EMBL/GenBank/DDBJ whole genome shotgun (WGS) entry which is preliminary data.</text>
</comment>
<feature type="signal peptide" evidence="1">
    <location>
        <begin position="1"/>
        <end position="19"/>
    </location>
</feature>
<dbReference type="Proteomes" id="UP000197783">
    <property type="component" value="Unassembled WGS sequence"/>
</dbReference>
<dbReference type="InterPro" id="IPR032578">
    <property type="entry name" value="DUF4919"/>
</dbReference>